<evidence type="ECO:0000313" key="2">
    <source>
        <dbReference type="EMBL" id="RHF82018.1"/>
    </source>
</evidence>
<evidence type="ECO:0000256" key="1">
    <source>
        <dbReference type="SAM" id="Coils"/>
    </source>
</evidence>
<reference evidence="2 3" key="1">
    <citation type="submission" date="2018-08" db="EMBL/GenBank/DDBJ databases">
        <title>A genome reference for cultivated species of the human gut microbiota.</title>
        <authorList>
            <person name="Zou Y."/>
            <person name="Xue W."/>
            <person name="Luo G."/>
        </authorList>
    </citation>
    <scope>NUCLEOTIDE SEQUENCE [LARGE SCALE GENOMIC DNA]</scope>
    <source>
        <strain evidence="2 3">AM23-3</strain>
    </source>
</reference>
<dbReference type="Proteomes" id="UP000284579">
    <property type="component" value="Unassembled WGS sequence"/>
</dbReference>
<keyword evidence="1" id="KW-0175">Coiled coil</keyword>
<comment type="caution">
    <text evidence="2">The sequence shown here is derived from an EMBL/GenBank/DDBJ whole genome shotgun (WGS) entry which is preliminary data.</text>
</comment>
<evidence type="ECO:0000313" key="3">
    <source>
        <dbReference type="Proteomes" id="UP000284579"/>
    </source>
</evidence>
<name>A0A414QML3_9FIRM</name>
<feature type="coiled-coil region" evidence="1">
    <location>
        <begin position="396"/>
        <end position="423"/>
    </location>
</feature>
<dbReference type="RefSeq" id="WP_118199313.1">
    <property type="nucleotide sequence ID" value="NZ_QRHO01000018.1"/>
</dbReference>
<evidence type="ECO:0008006" key="4">
    <source>
        <dbReference type="Google" id="ProtNLM"/>
    </source>
</evidence>
<protein>
    <recommendedName>
        <fullName evidence="4">Prophage tail endopeptidase domain-containing protein</fullName>
    </recommendedName>
</protein>
<dbReference type="AlphaFoldDB" id="A0A414QML3"/>
<organism evidence="2 3">
    <name type="scientific">Coprococcus comes</name>
    <dbReference type="NCBI Taxonomy" id="410072"/>
    <lineage>
        <taxon>Bacteria</taxon>
        <taxon>Bacillati</taxon>
        <taxon>Bacillota</taxon>
        <taxon>Clostridia</taxon>
        <taxon>Lachnospirales</taxon>
        <taxon>Lachnospiraceae</taxon>
        <taxon>Coprococcus</taxon>
    </lineage>
</organism>
<dbReference type="EMBL" id="QRHO01000018">
    <property type="protein sequence ID" value="RHF82018.1"/>
    <property type="molecule type" value="Genomic_DNA"/>
</dbReference>
<accession>A0A414QML3</accession>
<sequence>MKNASTLLKKYIKTGGAFYAYAVVTLATGEKLTLTSDNDFMVSPNSYTEQGGSDGFPLGVAVSKTITLTIDNIDERYSKYDFYYARIALYTEADIDYQALRDINNDVVKDIENDPILTFEPHIERMQEGVFTVLNPVAIGDVIELTAYDDMWKSDRSFASKLTYPVTARQLLVEVCSACEISLGSATFVNEDYIIKNAPENVTGRQVIGYIAQIACGNAVISKGTLMIKSYDFSALGGITDSTKPSNLSENAGYHIFKDFTSDPDIDTDNVIITGVSTTTGSGDDEKTVIYGNDNYCIKLTNPLIKGNEKAVVNFIGRKLVNVTIRKISGDFIANPTVEFMDLACVVDRKDKVYRTFVTTHEFEYLGGSTISCDINSPERQAGKYYSNASEIYQTQKELVKNKTEWENAVENLNEALKNASGMYETQVKQSDGSYISYIHDKANLKDSKNVIKVTSEAIGISNDGGKTYPYGMTLTGDLIARILYTIGINADYINSGTLTVKDKKGNITFQADTETGVVNINASSFSVNGKTVGDIVEDEKSKIRLSASELSWDSDYSSMTKNGKLTCSAAVLSGSLRCGELAYKWMEMKDGILSGGYNTSQYGYIDYSATVYDMVDDVYYHGLQVQGGCLRISVEHLSTRSTSSTTDTAYIGTTGTMRYISAISDNGDGTITWTESSVWFENGINTTSLT</sequence>
<gene>
    <name evidence="2" type="ORF">DW656_12080</name>
</gene>
<proteinExistence type="predicted"/>